<dbReference type="Proteomes" id="UP000193570">
    <property type="component" value="Unassembled WGS sequence"/>
</dbReference>
<protein>
    <submittedName>
        <fullName evidence="1">Uncharacterized protein</fullName>
    </submittedName>
</protein>
<dbReference type="OrthoDB" id="7861818at2"/>
<dbReference type="EMBL" id="FWFK01000001">
    <property type="protein sequence ID" value="SLN18584.1"/>
    <property type="molecule type" value="Genomic_DNA"/>
</dbReference>
<accession>A0A1X6YDW7</accession>
<name>A0A1X6YDW7_9RHOB</name>
<evidence type="ECO:0000313" key="2">
    <source>
        <dbReference type="Proteomes" id="UP000193570"/>
    </source>
</evidence>
<keyword evidence="2" id="KW-1185">Reference proteome</keyword>
<gene>
    <name evidence="1" type="ORF">ROJ8625_00636</name>
</gene>
<proteinExistence type="predicted"/>
<reference evidence="1 2" key="1">
    <citation type="submission" date="2017-03" db="EMBL/GenBank/DDBJ databases">
        <authorList>
            <person name="Afonso C.L."/>
            <person name="Miller P.J."/>
            <person name="Scott M.A."/>
            <person name="Spackman E."/>
            <person name="Goraichik I."/>
            <person name="Dimitrov K.M."/>
            <person name="Suarez D.L."/>
            <person name="Swayne D.E."/>
        </authorList>
    </citation>
    <scope>NUCLEOTIDE SEQUENCE [LARGE SCALE GENOMIC DNA]</scope>
    <source>
        <strain evidence="1 2">CECT 8625</strain>
    </source>
</reference>
<dbReference type="RefSeq" id="WP_085790369.1">
    <property type="nucleotide sequence ID" value="NZ_FWFK01000001.1"/>
</dbReference>
<dbReference type="AlphaFoldDB" id="A0A1X6YDW7"/>
<organism evidence="1 2">
    <name type="scientific">Roseivivax jejudonensis</name>
    <dbReference type="NCBI Taxonomy" id="1529041"/>
    <lineage>
        <taxon>Bacteria</taxon>
        <taxon>Pseudomonadati</taxon>
        <taxon>Pseudomonadota</taxon>
        <taxon>Alphaproteobacteria</taxon>
        <taxon>Rhodobacterales</taxon>
        <taxon>Roseobacteraceae</taxon>
        <taxon>Roseivivax</taxon>
    </lineage>
</organism>
<sequence length="149" mass="16222">MTDTSRPFRTLHDLTGPEARTLDMLRLWPLGPEAQAHVWATLAAELGPARARDCLSAFEALSAHLARSAWTAPRIAPPEAVTLTADEDALCRIVDSAARGGREEALAHASFVLRPDALLPFLHAAERTGLPLLCAECRARLLMCHSRTH</sequence>
<evidence type="ECO:0000313" key="1">
    <source>
        <dbReference type="EMBL" id="SLN18584.1"/>
    </source>
</evidence>